<name>A0A6A4GVA0_9AGAR</name>
<dbReference type="AlphaFoldDB" id="A0A6A4GVA0"/>
<dbReference type="Proteomes" id="UP000799118">
    <property type="component" value="Unassembled WGS sequence"/>
</dbReference>
<keyword evidence="2" id="KW-1185">Reference proteome</keyword>
<organism evidence="1 2">
    <name type="scientific">Gymnopus androsaceus JB14</name>
    <dbReference type="NCBI Taxonomy" id="1447944"/>
    <lineage>
        <taxon>Eukaryota</taxon>
        <taxon>Fungi</taxon>
        <taxon>Dikarya</taxon>
        <taxon>Basidiomycota</taxon>
        <taxon>Agaricomycotina</taxon>
        <taxon>Agaricomycetes</taxon>
        <taxon>Agaricomycetidae</taxon>
        <taxon>Agaricales</taxon>
        <taxon>Marasmiineae</taxon>
        <taxon>Omphalotaceae</taxon>
        <taxon>Gymnopus</taxon>
    </lineage>
</organism>
<gene>
    <name evidence="1" type="ORF">BT96DRAFT_415547</name>
</gene>
<evidence type="ECO:0000313" key="2">
    <source>
        <dbReference type="Proteomes" id="UP000799118"/>
    </source>
</evidence>
<sequence>MHSPAIIFNGACDLGVPASPTLSIPTKGPLLLREVPYHALRCFLDIQPLRNLVTYDYVEFQPGSYPNVIIGPHCTGLSQVLG</sequence>
<reference evidence="1" key="1">
    <citation type="journal article" date="2019" name="Environ. Microbiol.">
        <title>Fungal ecological strategies reflected in gene transcription - a case study of two litter decomposers.</title>
        <authorList>
            <person name="Barbi F."/>
            <person name="Kohler A."/>
            <person name="Barry K."/>
            <person name="Baskaran P."/>
            <person name="Daum C."/>
            <person name="Fauchery L."/>
            <person name="Ihrmark K."/>
            <person name="Kuo A."/>
            <person name="LaButti K."/>
            <person name="Lipzen A."/>
            <person name="Morin E."/>
            <person name="Grigoriev I.V."/>
            <person name="Henrissat B."/>
            <person name="Lindahl B."/>
            <person name="Martin F."/>
        </authorList>
    </citation>
    <scope>NUCLEOTIDE SEQUENCE</scope>
    <source>
        <strain evidence="1">JB14</strain>
    </source>
</reference>
<dbReference type="EMBL" id="ML769716">
    <property type="protein sequence ID" value="KAE9388997.1"/>
    <property type="molecule type" value="Genomic_DNA"/>
</dbReference>
<dbReference type="OrthoDB" id="10254973at2759"/>
<accession>A0A6A4GVA0</accession>
<evidence type="ECO:0000313" key="1">
    <source>
        <dbReference type="EMBL" id="KAE9388997.1"/>
    </source>
</evidence>
<proteinExistence type="predicted"/>
<protein>
    <submittedName>
        <fullName evidence="1">Uncharacterized protein</fullName>
    </submittedName>
</protein>